<accession>A0A641ASZ7</accession>
<dbReference type="EC" id="1.6.5.-" evidence="6"/>
<comment type="catalytic activity">
    <reaction evidence="6">
        <text>2 a quinone + NADH + H(+) = 2 a 1,4-benzosemiquinone + NAD(+)</text>
        <dbReference type="Rhea" id="RHEA:65952"/>
        <dbReference type="ChEBI" id="CHEBI:15378"/>
        <dbReference type="ChEBI" id="CHEBI:57540"/>
        <dbReference type="ChEBI" id="CHEBI:57945"/>
        <dbReference type="ChEBI" id="CHEBI:132124"/>
        <dbReference type="ChEBI" id="CHEBI:134225"/>
    </reaction>
</comment>
<feature type="domain" description="Flavodoxin-like fold" evidence="7">
    <location>
        <begin position="3"/>
        <end position="173"/>
    </location>
</feature>
<dbReference type="PANTHER" id="PTHR43741:SF4">
    <property type="entry name" value="FMN-DEPENDENT NADH:QUINONE OXIDOREDUCTASE"/>
    <property type="match status" value="1"/>
</dbReference>
<evidence type="ECO:0000256" key="6">
    <source>
        <dbReference type="HAMAP-Rule" id="MF_01216"/>
    </source>
</evidence>
<dbReference type="GO" id="GO:0010181">
    <property type="term" value="F:FMN binding"/>
    <property type="evidence" value="ECO:0007669"/>
    <property type="project" value="UniProtKB-UniRule"/>
</dbReference>
<dbReference type="GO" id="GO:0016655">
    <property type="term" value="F:oxidoreductase activity, acting on NAD(P)H, quinone or similar compound as acceptor"/>
    <property type="evidence" value="ECO:0007669"/>
    <property type="project" value="InterPro"/>
</dbReference>
<dbReference type="GO" id="GO:0016652">
    <property type="term" value="F:oxidoreductase activity, acting on NAD(P)H as acceptor"/>
    <property type="evidence" value="ECO:0007669"/>
    <property type="project" value="UniProtKB-UniRule"/>
</dbReference>
<comment type="function">
    <text evidence="6">Also exhibits azoreductase activity. Catalyzes the reductive cleavage of the azo bond in aromatic azo compounds to the corresponding amines.</text>
</comment>
<name>A0A641ASZ7_9ACTN</name>
<evidence type="ECO:0000256" key="5">
    <source>
        <dbReference type="ARBA" id="ARBA00048542"/>
    </source>
</evidence>
<evidence type="ECO:0000256" key="1">
    <source>
        <dbReference type="ARBA" id="ARBA00022630"/>
    </source>
</evidence>
<dbReference type="InterPro" id="IPR029039">
    <property type="entry name" value="Flavoprotein-like_sf"/>
</dbReference>
<dbReference type="InterPro" id="IPR023048">
    <property type="entry name" value="NADH:quinone_OxRdtase_FMN_depd"/>
</dbReference>
<reference evidence="8" key="1">
    <citation type="submission" date="2019-09" db="EMBL/GenBank/DDBJ databases">
        <authorList>
            <person name="Li J."/>
        </authorList>
    </citation>
    <scope>NUCLEOTIDE SEQUENCE [LARGE SCALE GENOMIC DNA]</scope>
    <source>
        <strain evidence="8">NRBC 14897</strain>
    </source>
</reference>
<keyword evidence="9" id="KW-1185">Reference proteome</keyword>
<comment type="similarity">
    <text evidence="6">Belongs to the azoreductase type 1 family.</text>
</comment>
<keyword evidence="3 6" id="KW-0560">Oxidoreductase</keyword>
<dbReference type="Pfam" id="PF02525">
    <property type="entry name" value="Flavodoxin_2"/>
    <property type="match status" value="1"/>
</dbReference>
<keyword evidence="1 6" id="KW-0285">Flavoprotein</keyword>
<feature type="binding site" evidence="6">
    <location>
        <begin position="16"/>
        <end position="18"/>
    </location>
    <ligand>
        <name>FMN</name>
        <dbReference type="ChEBI" id="CHEBI:58210"/>
    </ligand>
</feature>
<dbReference type="OrthoDB" id="9805013at2"/>
<comment type="subunit">
    <text evidence="6">Homodimer.</text>
</comment>
<evidence type="ECO:0000256" key="2">
    <source>
        <dbReference type="ARBA" id="ARBA00022643"/>
    </source>
</evidence>
<comment type="cofactor">
    <cofactor evidence="6">
        <name>FMN</name>
        <dbReference type="ChEBI" id="CHEBI:58210"/>
    </cofactor>
    <text evidence="6">Binds 1 FMN per subunit.</text>
</comment>
<dbReference type="GO" id="GO:0009055">
    <property type="term" value="F:electron transfer activity"/>
    <property type="evidence" value="ECO:0007669"/>
    <property type="project" value="UniProtKB-UniRule"/>
</dbReference>
<evidence type="ECO:0000259" key="7">
    <source>
        <dbReference type="Pfam" id="PF02525"/>
    </source>
</evidence>
<dbReference type="EC" id="1.7.1.17" evidence="6"/>
<dbReference type="Gene3D" id="3.40.50.360">
    <property type="match status" value="1"/>
</dbReference>
<evidence type="ECO:0000313" key="8">
    <source>
        <dbReference type="EMBL" id="KAA1380363.1"/>
    </source>
</evidence>
<dbReference type="HAMAP" id="MF_01216">
    <property type="entry name" value="Azoreductase_type1"/>
    <property type="match status" value="1"/>
</dbReference>
<dbReference type="Proteomes" id="UP001515100">
    <property type="component" value="Unassembled WGS sequence"/>
</dbReference>
<evidence type="ECO:0000256" key="3">
    <source>
        <dbReference type="ARBA" id="ARBA00023002"/>
    </source>
</evidence>
<dbReference type="AlphaFoldDB" id="A0A641ASZ7"/>
<proteinExistence type="inferred from homology"/>
<dbReference type="EMBL" id="SDPP02000001">
    <property type="protein sequence ID" value="KAA1380363.1"/>
    <property type="molecule type" value="Genomic_DNA"/>
</dbReference>
<dbReference type="SUPFAM" id="SSF52218">
    <property type="entry name" value="Flavoproteins"/>
    <property type="match status" value="1"/>
</dbReference>
<dbReference type="PANTHER" id="PTHR43741">
    <property type="entry name" value="FMN-DEPENDENT NADH-AZOREDUCTASE 1"/>
    <property type="match status" value="1"/>
</dbReference>
<dbReference type="InterPro" id="IPR050104">
    <property type="entry name" value="FMN-dep_NADH:Q_OxRdtase_AzoR1"/>
</dbReference>
<dbReference type="RefSeq" id="WP_129180751.1">
    <property type="nucleotide sequence ID" value="NZ_JAGIOG010000001.1"/>
</dbReference>
<feature type="binding site" evidence="6">
    <location>
        <position position="10"/>
    </location>
    <ligand>
        <name>FMN</name>
        <dbReference type="ChEBI" id="CHEBI:58210"/>
    </ligand>
</feature>
<keyword evidence="2 6" id="KW-0288">FMN</keyword>
<evidence type="ECO:0000313" key="9">
    <source>
        <dbReference type="Proteomes" id="UP001515100"/>
    </source>
</evidence>
<sequence>MSTIFRLDSSIRTEGSVSRAVADTLEAAILEAEGGDTTVTRRDVGTQPLPGDVWATSAFAGFVPETEWTPEQRAAKAFAAELADEVVAADVLIIATPLYNFGVSAHLKLWIDTLISDPRFAPGTETVKGKPAFLVVARGGGYGEGTPRAGWDHATAYLRRILEDVWQLDLDVIETELTLAEVNPQMAELRDLAREQLAESHDAARAGGRSVTLKLRAAAA</sequence>
<comment type="caution">
    <text evidence="6">Lacks conserved residue(s) required for the propagation of feature annotation.</text>
</comment>
<protein>
    <recommendedName>
        <fullName evidence="6">FMN dependent NADH:quinone oxidoreductase</fullName>
        <ecNumber evidence="6">1.6.5.-</ecNumber>
    </recommendedName>
    <alternativeName>
        <fullName evidence="6">Azo-dye reductase</fullName>
    </alternativeName>
    <alternativeName>
        <fullName evidence="6">FMN-dependent NADH-azo compound oxidoreductase</fullName>
    </alternativeName>
    <alternativeName>
        <fullName evidence="6">FMN-dependent NADH-azoreductase</fullName>
        <ecNumber evidence="6">1.7.1.17</ecNumber>
    </alternativeName>
</protein>
<comment type="catalytic activity">
    <reaction evidence="5">
        <text>N,N-dimethyl-1,4-phenylenediamine + anthranilate + 2 NAD(+) = 2-(4-dimethylaminophenyl)diazenylbenzoate + 2 NADH + 2 H(+)</text>
        <dbReference type="Rhea" id="RHEA:55872"/>
        <dbReference type="ChEBI" id="CHEBI:15378"/>
        <dbReference type="ChEBI" id="CHEBI:15783"/>
        <dbReference type="ChEBI" id="CHEBI:16567"/>
        <dbReference type="ChEBI" id="CHEBI:57540"/>
        <dbReference type="ChEBI" id="CHEBI:57945"/>
        <dbReference type="ChEBI" id="CHEBI:71579"/>
        <dbReference type="EC" id="1.7.1.17"/>
    </reaction>
    <physiologicalReaction direction="right-to-left" evidence="5">
        <dbReference type="Rhea" id="RHEA:55874"/>
    </physiologicalReaction>
</comment>
<comment type="caution">
    <text evidence="8">The sequence shown here is derived from an EMBL/GenBank/DDBJ whole genome shotgun (WGS) entry which is preliminary data.</text>
</comment>
<keyword evidence="4 6" id="KW-0520">NAD</keyword>
<comment type="function">
    <text evidence="6">Quinone reductase that provides resistance to thiol-specific stress caused by electrophilic quinones.</text>
</comment>
<evidence type="ECO:0000256" key="4">
    <source>
        <dbReference type="ARBA" id="ARBA00023027"/>
    </source>
</evidence>
<gene>
    <name evidence="6" type="primary">azoR</name>
    <name evidence="8" type="ORF">ESP62_004035</name>
</gene>
<organism evidence="8 9">
    <name type="scientific">Aeromicrobium fastidiosum</name>
    <dbReference type="NCBI Taxonomy" id="52699"/>
    <lineage>
        <taxon>Bacteria</taxon>
        <taxon>Bacillati</taxon>
        <taxon>Actinomycetota</taxon>
        <taxon>Actinomycetes</taxon>
        <taxon>Propionibacteriales</taxon>
        <taxon>Nocardioidaceae</taxon>
        <taxon>Aeromicrobium</taxon>
    </lineage>
</organism>
<dbReference type="InterPro" id="IPR003680">
    <property type="entry name" value="Flavodoxin_fold"/>
</dbReference>